<dbReference type="EMBL" id="JAYWVC010000262">
    <property type="protein sequence ID" value="MED7827723.1"/>
    <property type="molecule type" value="Genomic_DNA"/>
</dbReference>
<dbReference type="Proteomes" id="UP001333996">
    <property type="component" value="Unassembled WGS sequence"/>
</dbReference>
<gene>
    <name evidence="2" type="ORF">VXC91_38995</name>
</gene>
<evidence type="ECO:0000313" key="3">
    <source>
        <dbReference type="Proteomes" id="UP001333996"/>
    </source>
</evidence>
<organism evidence="2 3">
    <name type="scientific">Streptomyces chiangmaiensis</name>
    <dbReference type="NCBI Taxonomy" id="766497"/>
    <lineage>
        <taxon>Bacteria</taxon>
        <taxon>Bacillati</taxon>
        <taxon>Actinomycetota</taxon>
        <taxon>Actinomycetes</taxon>
        <taxon>Kitasatosporales</taxon>
        <taxon>Streptomycetaceae</taxon>
        <taxon>Streptomyces</taxon>
    </lineage>
</organism>
<protein>
    <recommendedName>
        <fullName evidence="4">LPXTG cell wall anchor domain-containing protein</fullName>
    </recommendedName>
</protein>
<evidence type="ECO:0000313" key="2">
    <source>
        <dbReference type="EMBL" id="MED7827723.1"/>
    </source>
</evidence>
<evidence type="ECO:0008006" key="4">
    <source>
        <dbReference type="Google" id="ProtNLM"/>
    </source>
</evidence>
<keyword evidence="3" id="KW-1185">Reference proteome</keyword>
<comment type="caution">
    <text evidence="2">The sequence shown here is derived from an EMBL/GenBank/DDBJ whole genome shotgun (WGS) entry which is preliminary data.</text>
</comment>
<keyword evidence="1" id="KW-0472">Membrane</keyword>
<reference evidence="2" key="1">
    <citation type="submission" date="2024-01" db="EMBL/GenBank/DDBJ databases">
        <title>First draft genome sequence data of TA4-1, the type strain of Gram-positive actinobacterium Streptomyces chiangmaiensis.</title>
        <authorList>
            <person name="Yasawong M."/>
            <person name="Nantapong N."/>
        </authorList>
    </citation>
    <scope>NUCLEOTIDE SEQUENCE</scope>
    <source>
        <strain evidence="2">TA4-1</strain>
    </source>
</reference>
<evidence type="ECO:0000256" key="1">
    <source>
        <dbReference type="SAM" id="Phobius"/>
    </source>
</evidence>
<proteinExistence type="predicted"/>
<keyword evidence="1" id="KW-1133">Transmembrane helix</keyword>
<accession>A0ABU7FV94</accession>
<feature type="transmembrane region" description="Helical" evidence="1">
    <location>
        <begin position="31"/>
        <end position="49"/>
    </location>
</feature>
<keyword evidence="1" id="KW-0812">Transmembrane</keyword>
<name>A0ABU7FV94_9ACTN</name>
<sequence length="59" mass="5889">MSVRCTWPPAGCAVGAVTVWAWPMQPGTQTGSWAAALAAFAVGGALYVVRGARPEGAGA</sequence>
<dbReference type="RefSeq" id="WP_329512095.1">
    <property type="nucleotide sequence ID" value="NZ_BAAAYZ010000252.1"/>
</dbReference>